<evidence type="ECO:0000256" key="1">
    <source>
        <dbReference type="ARBA" id="ARBA00004141"/>
    </source>
</evidence>
<dbReference type="eggNOG" id="KOG2301">
    <property type="taxonomic scope" value="Eukaryota"/>
</dbReference>
<feature type="transmembrane region" description="Helical" evidence="10">
    <location>
        <begin position="442"/>
        <end position="463"/>
    </location>
</feature>
<keyword evidence="2" id="KW-0813">Transport</keyword>
<dbReference type="Gene3D" id="1.20.120.350">
    <property type="entry name" value="Voltage-gated potassium channels. Chain C"/>
    <property type="match status" value="1"/>
</dbReference>
<dbReference type="SUPFAM" id="SSF81324">
    <property type="entry name" value="Voltage-gated potassium channels"/>
    <property type="match status" value="1"/>
</dbReference>
<feature type="transmembrane region" description="Helical" evidence="10">
    <location>
        <begin position="483"/>
        <end position="502"/>
    </location>
</feature>
<dbReference type="GO" id="GO:0005245">
    <property type="term" value="F:voltage-gated calcium channel activity"/>
    <property type="evidence" value="ECO:0007669"/>
    <property type="project" value="InterPro"/>
</dbReference>
<evidence type="ECO:0000313" key="12">
    <source>
        <dbReference type="EMBL" id="EQC40820.1"/>
    </source>
</evidence>
<dbReference type="OMA" id="EVVFDMY"/>
<organism evidence="12 13">
    <name type="scientific">Saprolegnia diclina (strain VS20)</name>
    <dbReference type="NCBI Taxonomy" id="1156394"/>
    <lineage>
        <taxon>Eukaryota</taxon>
        <taxon>Sar</taxon>
        <taxon>Stramenopiles</taxon>
        <taxon>Oomycota</taxon>
        <taxon>Saprolegniomycetes</taxon>
        <taxon>Saprolegniales</taxon>
        <taxon>Saprolegniaceae</taxon>
        <taxon>Saprolegnia</taxon>
    </lineage>
</organism>
<dbReference type="AlphaFoldDB" id="T0R391"/>
<feature type="transmembrane region" description="Helical" evidence="10">
    <location>
        <begin position="152"/>
        <end position="174"/>
    </location>
</feature>
<comment type="subcellular location">
    <subcellularLocation>
        <location evidence="1">Membrane</location>
        <topology evidence="1">Multi-pass membrane protein</topology>
    </subcellularLocation>
</comment>
<evidence type="ECO:0000256" key="5">
    <source>
        <dbReference type="ARBA" id="ARBA00022837"/>
    </source>
</evidence>
<keyword evidence="8 10" id="KW-0472">Membrane</keyword>
<keyword evidence="5" id="KW-0106">Calcium</keyword>
<dbReference type="InterPro" id="IPR005821">
    <property type="entry name" value="Ion_trans_dom"/>
</dbReference>
<evidence type="ECO:0000256" key="7">
    <source>
        <dbReference type="ARBA" id="ARBA00023065"/>
    </source>
</evidence>
<keyword evidence="9" id="KW-0407">Ion channel</keyword>
<dbReference type="GeneID" id="19942615"/>
<evidence type="ECO:0000256" key="2">
    <source>
        <dbReference type="ARBA" id="ARBA00022448"/>
    </source>
</evidence>
<feature type="transmembrane region" description="Helical" evidence="10">
    <location>
        <begin position="262"/>
        <end position="283"/>
    </location>
</feature>
<sequence length="716" mass="80936">MDEAAKVREAAWLVEDAFVGIARPHPDSSQSINVACFNLSYRLYYPRRLAVLLLLLLSYVEVPFWCRGVDARAPCGDPGASVTPLTFNLPTLSRSTALLVELCCLGVVGASDLLLVVALRRHFAARRDRVLVLLLTLAACMNRLFLDEFAAQVALFLRLGIFVLTFQTVRSTYLKMFAVLNKVQHILSLVAVYVCFFGWLATILFQDTAEVTRPSTPTLTRLTRTLGGTMSTYVESSWQMLILLTTANFPDVMLPAYNKSRWQATFFIFFLCFGLFFLLNVILAQIFSNYQHIASSEAIDLDDNRQRMLTEAYELLSSMRPPPSPLQEKQTLMYSTSPRRHPLNIDAGPSLDVSLCHQVLLELQRYRAAPRTTQSHRLLIVEELDVKGLGFIARHDFTRLCEVMLTITRARVHQPSEIQRWCPRFASTHCFSVFCRTVQHRFFELSIDILLVLNALVIMIEFATPAHATGLRNWELVDSGFSLVYVLEMLCKLLVYGASAYWDDGRNRFDALITVTSLVIDAYAYIPNAYNDHMMVKVLLTTRCLRILRLIMNVSHYRVIFLTWLRLLPVGKSLLLVLFCNMNLFAALGHVLFGGKITPNRMTSEFPASSYTTSGYAANNFNDIPSGMVTLFELLVVNNWFVIAEGHVLVTSIYARFFFIAFWLLGVILTLNLFVASILDAFALEFASNQRQMTVLKPFATTSTSSPLAHTFLPSP</sequence>
<feature type="transmembrane region" description="Helical" evidence="10">
    <location>
        <begin position="546"/>
        <end position="567"/>
    </location>
</feature>
<feature type="transmembrane region" description="Helical" evidence="10">
    <location>
        <begin position="97"/>
        <end position="118"/>
    </location>
</feature>
<dbReference type="Pfam" id="PF00520">
    <property type="entry name" value="Ion_trans"/>
    <property type="match status" value="2"/>
</dbReference>
<evidence type="ECO:0000256" key="6">
    <source>
        <dbReference type="ARBA" id="ARBA00022989"/>
    </source>
</evidence>
<evidence type="ECO:0000256" key="10">
    <source>
        <dbReference type="SAM" id="Phobius"/>
    </source>
</evidence>
<evidence type="ECO:0000256" key="9">
    <source>
        <dbReference type="ARBA" id="ARBA00023303"/>
    </source>
</evidence>
<gene>
    <name evidence="12" type="ORF">SDRG_01888</name>
</gene>
<dbReference type="PANTHER" id="PTHR46988">
    <property type="entry name" value="TWO PORE CALCIUM CHANNEL PROTEIN 1"/>
    <property type="match status" value="1"/>
</dbReference>
<feature type="transmembrane region" description="Helical" evidence="10">
    <location>
        <begin position="574"/>
        <end position="593"/>
    </location>
</feature>
<feature type="domain" description="Ion transport" evidence="11">
    <location>
        <begin position="440"/>
        <end position="684"/>
    </location>
</feature>
<keyword evidence="3 10" id="KW-0812">Transmembrane</keyword>
<evidence type="ECO:0000313" key="13">
    <source>
        <dbReference type="Proteomes" id="UP000030762"/>
    </source>
</evidence>
<dbReference type="Proteomes" id="UP000030762">
    <property type="component" value="Unassembled WGS sequence"/>
</dbReference>
<feature type="transmembrane region" description="Helical" evidence="10">
    <location>
        <begin position="509"/>
        <end position="526"/>
    </location>
</feature>
<evidence type="ECO:0000256" key="3">
    <source>
        <dbReference type="ARBA" id="ARBA00022692"/>
    </source>
</evidence>
<dbReference type="InterPro" id="IPR027359">
    <property type="entry name" value="Volt_channel_dom_sf"/>
</dbReference>
<keyword evidence="13" id="KW-1185">Reference proteome</keyword>
<keyword evidence="7" id="KW-0406">Ion transport</keyword>
<evidence type="ECO:0000256" key="8">
    <source>
        <dbReference type="ARBA" id="ARBA00023136"/>
    </source>
</evidence>
<dbReference type="GO" id="GO:0016020">
    <property type="term" value="C:membrane"/>
    <property type="evidence" value="ECO:0007669"/>
    <property type="project" value="UniProtKB-SubCell"/>
</dbReference>
<dbReference type="EMBL" id="JH767135">
    <property type="protein sequence ID" value="EQC40820.1"/>
    <property type="molecule type" value="Genomic_DNA"/>
</dbReference>
<dbReference type="OrthoDB" id="416585at2759"/>
<feature type="transmembrane region" description="Helical" evidence="10">
    <location>
        <begin position="186"/>
        <end position="205"/>
    </location>
</feature>
<feature type="transmembrane region" description="Helical" evidence="10">
    <location>
        <begin position="657"/>
        <end position="683"/>
    </location>
</feature>
<dbReference type="VEuPathDB" id="FungiDB:SDRG_01888"/>
<name>T0R391_SAPDV</name>
<keyword evidence="6 10" id="KW-1133">Transmembrane helix</keyword>
<proteinExistence type="predicted"/>
<feature type="transmembrane region" description="Helical" evidence="10">
    <location>
        <begin position="49"/>
        <end position="65"/>
    </location>
</feature>
<dbReference type="InterPro" id="IPR044581">
    <property type="entry name" value="TPC1_plant"/>
</dbReference>
<feature type="domain" description="Ion transport" evidence="11">
    <location>
        <begin position="132"/>
        <end position="296"/>
    </location>
</feature>
<dbReference type="Gene3D" id="1.10.287.70">
    <property type="match status" value="2"/>
</dbReference>
<dbReference type="InParanoid" id="T0R391"/>
<dbReference type="RefSeq" id="XP_008605664.1">
    <property type="nucleotide sequence ID" value="XM_008607442.1"/>
</dbReference>
<accession>T0R391</accession>
<evidence type="ECO:0000259" key="11">
    <source>
        <dbReference type="Pfam" id="PF00520"/>
    </source>
</evidence>
<protein>
    <recommendedName>
        <fullName evidence="11">Ion transport domain-containing protein</fullName>
    </recommendedName>
</protein>
<reference evidence="12 13" key="1">
    <citation type="submission" date="2012-04" db="EMBL/GenBank/DDBJ databases">
        <title>The Genome Sequence of Saprolegnia declina VS20.</title>
        <authorList>
            <consortium name="The Broad Institute Genome Sequencing Platform"/>
            <person name="Russ C."/>
            <person name="Nusbaum C."/>
            <person name="Tyler B."/>
            <person name="van West P."/>
            <person name="Dieguez-Uribeondo J."/>
            <person name="de Bruijn I."/>
            <person name="Tripathy S."/>
            <person name="Jiang R."/>
            <person name="Young S.K."/>
            <person name="Zeng Q."/>
            <person name="Gargeya S."/>
            <person name="Fitzgerald M."/>
            <person name="Haas B."/>
            <person name="Abouelleil A."/>
            <person name="Alvarado L."/>
            <person name="Arachchi H.M."/>
            <person name="Berlin A."/>
            <person name="Chapman S.B."/>
            <person name="Goldberg J."/>
            <person name="Griggs A."/>
            <person name="Gujja S."/>
            <person name="Hansen M."/>
            <person name="Howarth C."/>
            <person name="Imamovic A."/>
            <person name="Larimer J."/>
            <person name="McCowen C."/>
            <person name="Montmayeur A."/>
            <person name="Murphy C."/>
            <person name="Neiman D."/>
            <person name="Pearson M."/>
            <person name="Priest M."/>
            <person name="Roberts A."/>
            <person name="Saif S."/>
            <person name="Shea T."/>
            <person name="Sisk P."/>
            <person name="Sykes S."/>
            <person name="Wortman J."/>
            <person name="Nusbaum C."/>
            <person name="Birren B."/>
        </authorList>
    </citation>
    <scope>NUCLEOTIDE SEQUENCE [LARGE SCALE GENOMIC DNA]</scope>
    <source>
        <strain evidence="12 13">VS20</strain>
    </source>
</reference>
<dbReference type="PANTHER" id="PTHR46988:SF2">
    <property type="entry name" value="TWO PORE CALCIUM CHANNEL PROTEIN 1"/>
    <property type="match status" value="1"/>
</dbReference>
<keyword evidence="4" id="KW-0677">Repeat</keyword>
<evidence type="ECO:0000256" key="4">
    <source>
        <dbReference type="ARBA" id="ARBA00022737"/>
    </source>
</evidence>
<dbReference type="STRING" id="1156394.T0R391"/>